<sequence>MNDVTELVIFVEEKSAQVMLVEGLLPKLIPSHIQIRCIPFEGKQDLEKRVGLKLRAWLNPSAVFVILRDKDGADCMLVKSRLKEICNAAGKPNVLIRIACHELESWYLGDLQAVETGLAIKGIAKNQSNHKYRTPDILSNAQEELKKLTKNQYQKVGGSRLIGPHLSLTDNTSHSFQVFVEGIRKILS</sequence>
<dbReference type="Proteomes" id="UP000216101">
    <property type="component" value="Unassembled WGS sequence"/>
</dbReference>
<dbReference type="AlphaFoldDB" id="A0A266Q9K8"/>
<dbReference type="Pfam" id="PF14103">
    <property type="entry name" value="DUF4276"/>
    <property type="match status" value="1"/>
</dbReference>
<evidence type="ECO:0008006" key="3">
    <source>
        <dbReference type="Google" id="ProtNLM"/>
    </source>
</evidence>
<comment type="caution">
    <text evidence="1">The sequence shown here is derived from an EMBL/GenBank/DDBJ whole genome shotgun (WGS) entry which is preliminary data.</text>
</comment>
<proteinExistence type="predicted"/>
<reference evidence="2" key="1">
    <citation type="submission" date="2017-05" db="EMBL/GenBank/DDBJ databases">
        <authorList>
            <person name="Barney B.M."/>
        </authorList>
    </citation>
    <scope>NUCLEOTIDE SEQUENCE [LARGE SCALE GENOMIC DNA]</scope>
    <source>
        <strain evidence="2">PSBB022</strain>
    </source>
</reference>
<evidence type="ECO:0000313" key="2">
    <source>
        <dbReference type="Proteomes" id="UP000216101"/>
    </source>
</evidence>
<accession>A0A266Q9K8</accession>
<dbReference type="EMBL" id="NHNI01000001">
    <property type="protein sequence ID" value="OZY86583.1"/>
    <property type="molecule type" value="Genomic_DNA"/>
</dbReference>
<dbReference type="InterPro" id="IPR025455">
    <property type="entry name" value="DUF4276"/>
</dbReference>
<name>A0A266Q9K8_9GAMM</name>
<organism evidence="1 2">
    <name type="scientific">Cellvibrio mixtus</name>
    <dbReference type="NCBI Taxonomy" id="39650"/>
    <lineage>
        <taxon>Bacteria</taxon>
        <taxon>Pseudomonadati</taxon>
        <taxon>Pseudomonadota</taxon>
        <taxon>Gammaproteobacteria</taxon>
        <taxon>Cellvibrionales</taxon>
        <taxon>Cellvibrionaceae</taxon>
        <taxon>Cellvibrio</taxon>
    </lineage>
</organism>
<keyword evidence="2" id="KW-1185">Reference proteome</keyword>
<gene>
    <name evidence="1" type="ORF">CBP51_06065</name>
</gene>
<protein>
    <recommendedName>
        <fullName evidence="3">DUF4276 family protein</fullName>
    </recommendedName>
</protein>
<evidence type="ECO:0000313" key="1">
    <source>
        <dbReference type="EMBL" id="OZY86583.1"/>
    </source>
</evidence>